<evidence type="ECO:0000259" key="2">
    <source>
        <dbReference type="Pfam" id="PF00582"/>
    </source>
</evidence>
<evidence type="ECO:0000313" key="4">
    <source>
        <dbReference type="Proteomes" id="UP001501444"/>
    </source>
</evidence>
<dbReference type="PRINTS" id="PR01438">
    <property type="entry name" value="UNVRSLSTRESS"/>
</dbReference>
<dbReference type="PANTHER" id="PTHR31964">
    <property type="entry name" value="ADENINE NUCLEOTIDE ALPHA HYDROLASES-LIKE SUPERFAMILY PROTEIN"/>
    <property type="match status" value="1"/>
</dbReference>
<dbReference type="EMBL" id="BAAARV010000065">
    <property type="protein sequence ID" value="GAA2366920.1"/>
    <property type="molecule type" value="Genomic_DNA"/>
</dbReference>
<protein>
    <submittedName>
        <fullName evidence="3">Universal stress protein</fullName>
    </submittedName>
</protein>
<feature type="domain" description="UspA" evidence="2">
    <location>
        <begin position="5"/>
        <end position="141"/>
    </location>
</feature>
<comment type="caution">
    <text evidence="3">The sequence shown here is derived from an EMBL/GenBank/DDBJ whole genome shotgun (WGS) entry which is preliminary data.</text>
</comment>
<dbReference type="Pfam" id="PF00582">
    <property type="entry name" value="Usp"/>
    <property type="match status" value="2"/>
</dbReference>
<dbReference type="Proteomes" id="UP001501444">
    <property type="component" value="Unassembled WGS sequence"/>
</dbReference>
<dbReference type="InterPro" id="IPR006016">
    <property type="entry name" value="UspA"/>
</dbReference>
<dbReference type="Gene3D" id="3.40.50.620">
    <property type="entry name" value="HUPs"/>
    <property type="match status" value="2"/>
</dbReference>
<evidence type="ECO:0000313" key="3">
    <source>
        <dbReference type="EMBL" id="GAA2366920.1"/>
    </source>
</evidence>
<dbReference type="RefSeq" id="WP_344616488.1">
    <property type="nucleotide sequence ID" value="NZ_BAAARV010000065.1"/>
</dbReference>
<dbReference type="SUPFAM" id="SSF52402">
    <property type="entry name" value="Adenine nucleotide alpha hydrolases-like"/>
    <property type="match status" value="2"/>
</dbReference>
<sequence>MSNERVIVVGVDGSPESLAAVEWAAEDAVRRGCALCLVHAFVWPALYAPVMVTVPDEPGAKGAAEETVAEAAAGAVAVAPGLEVRTDVQVRPPAAALVAASKRARTVVVGNRGLGGFAGLLLGSVGVQLAAHAACPVVIVRRADRQPGHEAGRVVVGVDGSPEAERAVQFAFEQASYRGTGLTAVHAYQWPATGGPVDVLPLAYDPDDLRTDERRTLARSMSGWAGKYPGVDIRHTVVHGRAGAVLTELSAGAQLLVVGSRGRGGFTGLLLGSVSQAAIHHAGCPVAVVR</sequence>
<reference evidence="4" key="1">
    <citation type="journal article" date="2019" name="Int. J. Syst. Evol. Microbiol.">
        <title>The Global Catalogue of Microorganisms (GCM) 10K type strain sequencing project: providing services to taxonomists for standard genome sequencing and annotation.</title>
        <authorList>
            <consortium name="The Broad Institute Genomics Platform"/>
            <consortium name="The Broad Institute Genome Sequencing Center for Infectious Disease"/>
            <person name="Wu L."/>
            <person name="Ma J."/>
        </authorList>
    </citation>
    <scope>NUCLEOTIDE SEQUENCE [LARGE SCALE GENOMIC DNA]</scope>
    <source>
        <strain evidence="4">JCM 3272</strain>
    </source>
</reference>
<proteinExistence type="inferred from homology"/>
<accession>A0ABP5U1R1</accession>
<comment type="similarity">
    <text evidence="1">Belongs to the universal stress protein A family.</text>
</comment>
<organism evidence="3 4">
    <name type="scientific">Dactylosporangium salmoneum</name>
    <dbReference type="NCBI Taxonomy" id="53361"/>
    <lineage>
        <taxon>Bacteria</taxon>
        <taxon>Bacillati</taxon>
        <taxon>Actinomycetota</taxon>
        <taxon>Actinomycetes</taxon>
        <taxon>Micromonosporales</taxon>
        <taxon>Micromonosporaceae</taxon>
        <taxon>Dactylosporangium</taxon>
    </lineage>
</organism>
<dbReference type="InterPro" id="IPR014729">
    <property type="entry name" value="Rossmann-like_a/b/a_fold"/>
</dbReference>
<dbReference type="PANTHER" id="PTHR31964:SF113">
    <property type="entry name" value="USPA DOMAIN-CONTAINING PROTEIN"/>
    <property type="match status" value="1"/>
</dbReference>
<feature type="domain" description="UspA" evidence="2">
    <location>
        <begin position="153"/>
        <end position="290"/>
    </location>
</feature>
<keyword evidence="4" id="KW-1185">Reference proteome</keyword>
<evidence type="ECO:0000256" key="1">
    <source>
        <dbReference type="ARBA" id="ARBA00008791"/>
    </source>
</evidence>
<dbReference type="InterPro" id="IPR006015">
    <property type="entry name" value="Universal_stress_UspA"/>
</dbReference>
<name>A0ABP5U1R1_9ACTN</name>
<gene>
    <name evidence="3" type="ORF">GCM10010170_066020</name>
</gene>